<keyword evidence="1 8" id="KW-0444">Lipid biosynthesis</keyword>
<evidence type="ECO:0000256" key="3">
    <source>
        <dbReference type="ARBA" id="ARBA00022723"/>
    </source>
</evidence>
<evidence type="ECO:0000313" key="13">
    <source>
        <dbReference type="Proteomes" id="UP000092021"/>
    </source>
</evidence>
<evidence type="ECO:0000256" key="2">
    <source>
        <dbReference type="ARBA" id="ARBA00022679"/>
    </source>
</evidence>
<keyword evidence="5 8" id="KW-0460">Magnesium</keyword>
<evidence type="ECO:0000313" key="10">
    <source>
        <dbReference type="EMBL" id="OAX52697.1"/>
    </source>
</evidence>
<keyword evidence="2 8" id="KW-0808">Transferase</keyword>
<feature type="binding site" evidence="8">
    <location>
        <position position="50"/>
    </location>
    <ligand>
        <name>Mg(2+)</name>
        <dbReference type="ChEBI" id="CHEBI:18420"/>
    </ligand>
</feature>
<keyword evidence="6 8" id="KW-0443">Lipid metabolism</keyword>
<dbReference type="GO" id="GO:0000287">
    <property type="term" value="F:magnesium ion binding"/>
    <property type="evidence" value="ECO:0007669"/>
    <property type="project" value="UniProtKB-UniRule"/>
</dbReference>
<dbReference type="AlphaFoldDB" id="A0A199NUU1"/>
<dbReference type="Gene3D" id="3.90.470.20">
    <property type="entry name" value="4'-phosphopantetheinyl transferase domain"/>
    <property type="match status" value="1"/>
</dbReference>
<feature type="domain" description="4'-phosphopantetheinyl transferase" evidence="9">
    <location>
        <begin position="5"/>
        <end position="98"/>
    </location>
</feature>
<keyword evidence="8" id="KW-0963">Cytoplasm</keyword>
<dbReference type="GO" id="GO:0006633">
    <property type="term" value="P:fatty acid biosynthetic process"/>
    <property type="evidence" value="ECO:0007669"/>
    <property type="project" value="UniProtKB-UniRule"/>
</dbReference>
<organism evidence="10 12">
    <name type="scientific">Rothia kristinae</name>
    <dbReference type="NCBI Taxonomy" id="37923"/>
    <lineage>
        <taxon>Bacteria</taxon>
        <taxon>Bacillati</taxon>
        <taxon>Actinomycetota</taxon>
        <taxon>Actinomycetes</taxon>
        <taxon>Micrococcales</taxon>
        <taxon>Micrococcaceae</taxon>
        <taxon>Rothia</taxon>
    </lineage>
</organism>
<dbReference type="InterPro" id="IPR008278">
    <property type="entry name" value="4-PPantetheinyl_Trfase_dom"/>
</dbReference>
<accession>A0A199NUU1</accession>
<dbReference type="EMBL" id="LWGZ01000176">
    <property type="protein sequence ID" value="OAX67659.1"/>
    <property type="molecule type" value="Genomic_DNA"/>
</dbReference>
<evidence type="ECO:0000313" key="12">
    <source>
        <dbReference type="Proteomes" id="UP000053171"/>
    </source>
</evidence>
<reference evidence="10" key="1">
    <citation type="submission" date="2016-04" db="EMBL/GenBank/DDBJ databases">
        <authorList>
            <person name="Evans L.H."/>
            <person name="Alamgir A."/>
            <person name="Owens N."/>
            <person name="Weber N.D."/>
            <person name="Virtaneva K."/>
            <person name="Barbian K."/>
            <person name="Babar A."/>
            <person name="Rosenke K."/>
        </authorList>
    </citation>
    <scope>NUCLEOTIDE SEQUENCE [LARGE SCALE GENOMIC DNA]</scope>
    <source>
        <strain evidence="10">RUTW2-3</strain>
    </source>
</reference>
<comment type="subcellular location">
    <subcellularLocation>
        <location evidence="8">Cytoplasm</location>
    </subcellularLocation>
</comment>
<keyword evidence="12" id="KW-1185">Reference proteome</keyword>
<evidence type="ECO:0000313" key="11">
    <source>
        <dbReference type="EMBL" id="OAX67659.1"/>
    </source>
</evidence>
<dbReference type="Proteomes" id="UP000092021">
    <property type="component" value="Unassembled WGS sequence"/>
</dbReference>
<gene>
    <name evidence="8" type="primary">acpS</name>
    <name evidence="11" type="ORF">A5N15_02035</name>
    <name evidence="10" type="ORF">AN277_0201735</name>
</gene>
<dbReference type="NCBIfam" id="TIGR00516">
    <property type="entry name" value="acpS"/>
    <property type="match status" value="1"/>
</dbReference>
<evidence type="ECO:0000256" key="5">
    <source>
        <dbReference type="ARBA" id="ARBA00022842"/>
    </source>
</evidence>
<evidence type="ECO:0000256" key="4">
    <source>
        <dbReference type="ARBA" id="ARBA00022832"/>
    </source>
</evidence>
<dbReference type="SUPFAM" id="SSF56214">
    <property type="entry name" value="4'-phosphopantetheinyl transferase"/>
    <property type="match status" value="1"/>
</dbReference>
<comment type="caution">
    <text evidence="10">The sequence shown here is derived from an EMBL/GenBank/DDBJ whole genome shotgun (WGS) entry which is preliminary data.</text>
</comment>
<dbReference type="GO" id="GO:0008897">
    <property type="term" value="F:holo-[acyl-carrier-protein] synthase activity"/>
    <property type="evidence" value="ECO:0007669"/>
    <property type="project" value="UniProtKB-UniRule"/>
</dbReference>
<feature type="binding site" evidence="8">
    <location>
        <position position="8"/>
    </location>
    <ligand>
        <name>Mg(2+)</name>
        <dbReference type="ChEBI" id="CHEBI:18420"/>
    </ligand>
</feature>
<comment type="cofactor">
    <cofactor evidence="8">
        <name>Mg(2+)</name>
        <dbReference type="ChEBI" id="CHEBI:18420"/>
    </cofactor>
</comment>
<keyword evidence="3 8" id="KW-0479">Metal-binding</keyword>
<evidence type="ECO:0000256" key="6">
    <source>
        <dbReference type="ARBA" id="ARBA00023098"/>
    </source>
</evidence>
<keyword evidence="7 8" id="KW-0275">Fatty acid biosynthesis</keyword>
<dbReference type="InterPro" id="IPR002582">
    <property type="entry name" value="ACPS"/>
</dbReference>
<dbReference type="NCBIfam" id="NF000832">
    <property type="entry name" value="PRK00070.3-2"/>
    <property type="match status" value="1"/>
</dbReference>
<sequence>MIMGTGVDVVDIERFRRIIERTPRLLERLFTPEEHELPAHTLAGRFAVREAVAKTLHAPPGMIWKHCWVRKNADGAPRLVVTGTVQETAQRLGINRWHLSITHDAGVAVATVIAEHLSPDELELARRWEESTWS</sequence>
<dbReference type="InterPro" id="IPR037143">
    <property type="entry name" value="4-PPantetheinyl_Trfase_dom_sf"/>
</dbReference>
<comment type="catalytic activity">
    <reaction evidence="8">
        <text>apo-[ACP] + CoA = holo-[ACP] + adenosine 3',5'-bisphosphate + H(+)</text>
        <dbReference type="Rhea" id="RHEA:12068"/>
        <dbReference type="Rhea" id="RHEA-COMP:9685"/>
        <dbReference type="Rhea" id="RHEA-COMP:9690"/>
        <dbReference type="ChEBI" id="CHEBI:15378"/>
        <dbReference type="ChEBI" id="CHEBI:29999"/>
        <dbReference type="ChEBI" id="CHEBI:57287"/>
        <dbReference type="ChEBI" id="CHEBI:58343"/>
        <dbReference type="ChEBI" id="CHEBI:64479"/>
        <dbReference type="EC" id="2.7.8.7"/>
    </reaction>
</comment>
<reference evidence="12" key="2">
    <citation type="submission" date="2016-04" db="EMBL/GenBank/DDBJ databases">
        <authorList>
            <person name="Waterworth S."/>
            <person name="Matcher G."/>
        </authorList>
    </citation>
    <scope>NUCLEOTIDE SEQUENCE [LARGE SCALE GENOMIC DNA]</scope>
    <source>
        <strain evidence="12">RuSp02-3</strain>
    </source>
</reference>
<dbReference type="RefSeq" id="WP_055684544.1">
    <property type="nucleotide sequence ID" value="NZ_JBEYYV010000114.1"/>
</dbReference>
<name>A0A199NUU1_9MICC</name>
<proteinExistence type="inferred from homology"/>
<evidence type="ECO:0000256" key="7">
    <source>
        <dbReference type="ARBA" id="ARBA00023160"/>
    </source>
</evidence>
<reference evidence="10 12" key="3">
    <citation type="submission" date="2016-06" db="EMBL/GenBank/DDBJ databases">
        <title>Identification of putative biosynthetic pathways for the production of bioactive secondary metabolites by the marine actinomycete Kocuria kristinae RUTW2-3.</title>
        <authorList>
            <person name="Waterworth S.C."/>
            <person name="Walmsley T.A."/>
            <person name="Matongo T."/>
            <person name="Davies-Coleman M.T."/>
            <person name="Dorrington R.A."/>
        </authorList>
    </citation>
    <scope>NUCLEOTIDE SEQUENCE [LARGE SCALE GENOMIC DNA]</scope>
    <source>
        <strain evidence="12">RuSp02-3</strain>
        <strain evidence="10">RUTW2-3</strain>
        <strain evidence="11 13">RUTW4-5</strain>
    </source>
</reference>
<keyword evidence="4 8" id="KW-0276">Fatty acid metabolism</keyword>
<evidence type="ECO:0000256" key="1">
    <source>
        <dbReference type="ARBA" id="ARBA00022516"/>
    </source>
</evidence>
<dbReference type="GO" id="GO:0005737">
    <property type="term" value="C:cytoplasm"/>
    <property type="evidence" value="ECO:0007669"/>
    <property type="project" value="UniProtKB-SubCell"/>
</dbReference>
<dbReference type="EMBL" id="LJBJ02000002">
    <property type="protein sequence ID" value="OAX52697.1"/>
    <property type="molecule type" value="Genomic_DNA"/>
</dbReference>
<evidence type="ECO:0000256" key="8">
    <source>
        <dbReference type="HAMAP-Rule" id="MF_00101"/>
    </source>
</evidence>
<comment type="function">
    <text evidence="8">Transfers the 4'-phosphopantetheine moiety from coenzyme A to a Ser of acyl-carrier-protein.</text>
</comment>
<protein>
    <recommendedName>
        <fullName evidence="8">Holo-[acyl-carrier-protein] synthase</fullName>
        <shortName evidence="8">Holo-ACP synthase</shortName>
        <ecNumber evidence="8">2.7.8.7</ecNumber>
    </recommendedName>
    <alternativeName>
        <fullName evidence="8">4'-phosphopantetheinyl transferase AcpS</fullName>
    </alternativeName>
</protein>
<dbReference type="Proteomes" id="UP000053171">
    <property type="component" value="Unassembled WGS sequence"/>
</dbReference>
<dbReference type="Pfam" id="PF01648">
    <property type="entry name" value="ACPS"/>
    <property type="match status" value="1"/>
</dbReference>
<evidence type="ECO:0000259" key="9">
    <source>
        <dbReference type="Pfam" id="PF01648"/>
    </source>
</evidence>
<dbReference type="NCBIfam" id="TIGR00556">
    <property type="entry name" value="pantethn_trn"/>
    <property type="match status" value="1"/>
</dbReference>
<dbReference type="InterPro" id="IPR004568">
    <property type="entry name" value="Ppantetheine-prot_Trfase_dom"/>
</dbReference>
<dbReference type="HAMAP" id="MF_00101">
    <property type="entry name" value="AcpS"/>
    <property type="match status" value="1"/>
</dbReference>
<dbReference type="EC" id="2.7.8.7" evidence="8"/>
<comment type="similarity">
    <text evidence="8">Belongs to the P-Pant transferase superfamily. AcpS family.</text>
</comment>